<name>A0AA39F9M1_9HYME</name>
<reference evidence="1" key="1">
    <citation type="journal article" date="2023" name="bioRxiv">
        <title>Scaffold-level genome assemblies of two parasitoid biocontrol wasps reveal the parthenogenesis mechanism and an associated novel virus.</title>
        <authorList>
            <person name="Inwood S."/>
            <person name="Skelly J."/>
            <person name="Guhlin J."/>
            <person name="Harrop T."/>
            <person name="Goldson S."/>
            <person name="Dearden P."/>
        </authorList>
    </citation>
    <scope>NUCLEOTIDE SEQUENCE</scope>
    <source>
        <strain evidence="1">Irish</strain>
        <tissue evidence="1">Whole body</tissue>
    </source>
</reference>
<sequence length="112" mass="13138">MSSRIIKEGMQNWNITFLKNRINHKLRDKKDKFWFHHKIADWRGLSNLWHWQDGSNDAKSLREPPTKFVTSYLLPVVCKPALLDIALREILCLCVVKVQIFLASAANQQNYS</sequence>
<proteinExistence type="predicted"/>
<reference evidence="1" key="2">
    <citation type="submission" date="2023-03" db="EMBL/GenBank/DDBJ databases">
        <authorList>
            <person name="Inwood S.N."/>
            <person name="Skelly J.G."/>
            <person name="Guhlin J."/>
            <person name="Harrop T.W.R."/>
            <person name="Goldson S.G."/>
            <person name="Dearden P.K."/>
        </authorList>
    </citation>
    <scope>NUCLEOTIDE SEQUENCE</scope>
    <source>
        <strain evidence="1">Irish</strain>
        <tissue evidence="1">Whole body</tissue>
    </source>
</reference>
<comment type="caution">
    <text evidence="1">The sequence shown here is derived from an EMBL/GenBank/DDBJ whole genome shotgun (WGS) entry which is preliminary data.</text>
</comment>
<gene>
    <name evidence="1" type="ORF">PV328_004004</name>
</gene>
<organism evidence="1 2">
    <name type="scientific">Microctonus aethiopoides</name>
    <dbReference type="NCBI Taxonomy" id="144406"/>
    <lineage>
        <taxon>Eukaryota</taxon>
        <taxon>Metazoa</taxon>
        <taxon>Ecdysozoa</taxon>
        <taxon>Arthropoda</taxon>
        <taxon>Hexapoda</taxon>
        <taxon>Insecta</taxon>
        <taxon>Pterygota</taxon>
        <taxon>Neoptera</taxon>
        <taxon>Endopterygota</taxon>
        <taxon>Hymenoptera</taxon>
        <taxon>Apocrita</taxon>
        <taxon>Ichneumonoidea</taxon>
        <taxon>Braconidae</taxon>
        <taxon>Euphorinae</taxon>
        <taxon>Microctonus</taxon>
    </lineage>
</organism>
<dbReference type="EMBL" id="JAQQBS010001422">
    <property type="protein sequence ID" value="KAK0165497.1"/>
    <property type="molecule type" value="Genomic_DNA"/>
</dbReference>
<protein>
    <submittedName>
        <fullName evidence="1">Uncharacterized protein</fullName>
    </submittedName>
</protein>
<evidence type="ECO:0000313" key="2">
    <source>
        <dbReference type="Proteomes" id="UP001168990"/>
    </source>
</evidence>
<accession>A0AA39F9M1</accession>
<dbReference type="Proteomes" id="UP001168990">
    <property type="component" value="Unassembled WGS sequence"/>
</dbReference>
<evidence type="ECO:0000313" key="1">
    <source>
        <dbReference type="EMBL" id="KAK0165497.1"/>
    </source>
</evidence>
<keyword evidence="2" id="KW-1185">Reference proteome</keyword>
<dbReference type="AlphaFoldDB" id="A0AA39F9M1"/>